<organism evidence="3 4">
    <name type="scientific">Dioscorea zingiberensis</name>
    <dbReference type="NCBI Taxonomy" id="325984"/>
    <lineage>
        <taxon>Eukaryota</taxon>
        <taxon>Viridiplantae</taxon>
        <taxon>Streptophyta</taxon>
        <taxon>Embryophyta</taxon>
        <taxon>Tracheophyta</taxon>
        <taxon>Spermatophyta</taxon>
        <taxon>Magnoliopsida</taxon>
        <taxon>Liliopsida</taxon>
        <taxon>Dioscoreales</taxon>
        <taxon>Dioscoreaceae</taxon>
        <taxon>Dioscorea</taxon>
    </lineage>
</organism>
<gene>
    <name evidence="3" type="ORF">J5N97_008433</name>
</gene>
<keyword evidence="4" id="KW-1185">Reference proteome</keyword>
<sequence>MDKRVEEKGLESKCNRFGKLMGKQVRHYVSTSDSQGRMPLDTSLEEIASNRLNNGDALTDLVDFLRDDSSLLSMQPWVYKKKVCRGDGGGIRENGDCSEKFSWDSSVVELSSPRSSVALPRGFGRSRSSLRSKLHCKHSVKPVSSTEDHPVPPFYMEDYDSCSLSSSTVQTMRPFFITDGNDSVISKSSVLNKEVRGITTGAADTLIGVPPLPVSRNSKQKRKGAYQHGSQKLPLSSGSSDAMLLFFLGISIGATSTILSKSKEVEKLSDLLKHTESLVQDLQEELEMKNSLTVKELPDEASKSLEVNENFTDVDKSIDLFHSQLSCLQSPAQKNAKSTEGNFSKSAHTSKSLSNIEAELEAELEKLELNMSATGLDEIDPDLTAEVVSGELKADIFNRRAEESLSNAHTNSSSKSSTPRHDTNHSVSPRELSLRLHKVIQSRLEERIEELERALDQSQKQVKLLESEKAMSQTSFSNSYMGSSSQASPTIMEQEHTLAAPLCLKLSGDALSAYNEAYEEFMRTTDVDEDQHQVDGLSPKWEENLRSNIYKSGGESDADDEGELLIKQIVERARKGSPVLIQAQKMLFSIDE</sequence>
<proteinExistence type="predicted"/>
<feature type="coiled-coil region" evidence="1">
    <location>
        <begin position="434"/>
        <end position="468"/>
    </location>
</feature>
<name>A0A9D5HKW0_9LILI</name>
<evidence type="ECO:0000256" key="1">
    <source>
        <dbReference type="SAM" id="Coils"/>
    </source>
</evidence>
<evidence type="ECO:0000256" key="2">
    <source>
        <dbReference type="SAM" id="MobiDB-lite"/>
    </source>
</evidence>
<dbReference type="Proteomes" id="UP001085076">
    <property type="component" value="Miscellaneous, Linkage group lg02"/>
</dbReference>
<reference evidence="3" key="1">
    <citation type="submission" date="2021-03" db="EMBL/GenBank/DDBJ databases">
        <authorList>
            <person name="Li Z."/>
            <person name="Yang C."/>
        </authorList>
    </citation>
    <scope>NUCLEOTIDE SEQUENCE</scope>
    <source>
        <strain evidence="3">Dzin_1.0</strain>
        <tissue evidence="3">Leaf</tissue>
    </source>
</reference>
<feature type="region of interest" description="Disordered" evidence="2">
    <location>
        <begin position="332"/>
        <end position="351"/>
    </location>
</feature>
<dbReference type="InterPro" id="IPR040348">
    <property type="entry name" value="POLAR-like"/>
</dbReference>
<dbReference type="OrthoDB" id="1701885at2759"/>
<keyword evidence="1" id="KW-0175">Coiled coil</keyword>
<dbReference type="EMBL" id="JAGGNH010000002">
    <property type="protein sequence ID" value="KAJ0980178.1"/>
    <property type="molecule type" value="Genomic_DNA"/>
</dbReference>
<accession>A0A9D5HKW0</accession>
<reference evidence="3" key="2">
    <citation type="journal article" date="2022" name="Hortic Res">
        <title>The genome of Dioscorea zingiberensis sheds light on the biosynthesis, origin and evolution of the medicinally important diosgenin saponins.</title>
        <authorList>
            <person name="Li Y."/>
            <person name="Tan C."/>
            <person name="Li Z."/>
            <person name="Guo J."/>
            <person name="Li S."/>
            <person name="Chen X."/>
            <person name="Wang C."/>
            <person name="Dai X."/>
            <person name="Yang H."/>
            <person name="Song W."/>
            <person name="Hou L."/>
            <person name="Xu J."/>
            <person name="Tong Z."/>
            <person name="Xu A."/>
            <person name="Yuan X."/>
            <person name="Wang W."/>
            <person name="Yang Q."/>
            <person name="Chen L."/>
            <person name="Sun Z."/>
            <person name="Wang K."/>
            <person name="Pan B."/>
            <person name="Chen J."/>
            <person name="Bao Y."/>
            <person name="Liu F."/>
            <person name="Qi X."/>
            <person name="Gang D.R."/>
            <person name="Wen J."/>
            <person name="Li J."/>
        </authorList>
    </citation>
    <scope>NUCLEOTIDE SEQUENCE</scope>
    <source>
        <strain evidence="3">Dzin_1.0</strain>
    </source>
</reference>
<comment type="caution">
    <text evidence="3">The sequence shown here is derived from an EMBL/GenBank/DDBJ whole genome shotgun (WGS) entry which is preliminary data.</text>
</comment>
<evidence type="ECO:0000313" key="3">
    <source>
        <dbReference type="EMBL" id="KAJ0980178.1"/>
    </source>
</evidence>
<feature type="region of interest" description="Disordered" evidence="2">
    <location>
        <begin position="211"/>
        <end position="232"/>
    </location>
</feature>
<dbReference type="PANTHER" id="PTHR33476">
    <property type="entry name" value="EMB|CAB62613.1"/>
    <property type="match status" value="1"/>
</dbReference>
<protein>
    <submittedName>
        <fullName evidence="3">Uncharacterized protein</fullName>
    </submittedName>
</protein>
<evidence type="ECO:0000313" key="4">
    <source>
        <dbReference type="Proteomes" id="UP001085076"/>
    </source>
</evidence>
<feature type="coiled-coil region" evidence="1">
    <location>
        <begin position="265"/>
        <end position="292"/>
    </location>
</feature>
<feature type="compositionally biased region" description="Low complexity" evidence="2">
    <location>
        <begin position="404"/>
        <end position="417"/>
    </location>
</feature>
<dbReference type="PANTHER" id="PTHR33476:SF7">
    <property type="entry name" value="EMB|CAB62613.1"/>
    <property type="match status" value="1"/>
</dbReference>
<dbReference type="AlphaFoldDB" id="A0A9D5HKW0"/>
<dbReference type="GO" id="GO:0008356">
    <property type="term" value="P:asymmetric cell division"/>
    <property type="evidence" value="ECO:0007669"/>
    <property type="project" value="InterPro"/>
</dbReference>
<feature type="region of interest" description="Disordered" evidence="2">
    <location>
        <begin position="403"/>
        <end position="429"/>
    </location>
</feature>